<dbReference type="AlphaFoldDB" id="A0A7J7J6Z0"/>
<dbReference type="PANTHER" id="PTHR16166:SF141">
    <property type="entry name" value="INTERMEMBRANE LIPID TRANSFER PROTEIN VPS13D"/>
    <property type="match status" value="1"/>
</dbReference>
<evidence type="ECO:0000313" key="2">
    <source>
        <dbReference type="EMBL" id="KAF6021990.1"/>
    </source>
</evidence>
<dbReference type="InterPro" id="IPR026847">
    <property type="entry name" value="VPS13"/>
</dbReference>
<feature type="domain" description="VPS13-like middle region" evidence="1">
    <location>
        <begin position="257"/>
        <end position="575"/>
    </location>
</feature>
<organism evidence="2 3">
    <name type="scientific">Bugula neritina</name>
    <name type="common">Brown bryozoan</name>
    <name type="synonym">Sertularia neritina</name>
    <dbReference type="NCBI Taxonomy" id="10212"/>
    <lineage>
        <taxon>Eukaryota</taxon>
        <taxon>Metazoa</taxon>
        <taxon>Spiralia</taxon>
        <taxon>Lophotrochozoa</taxon>
        <taxon>Bryozoa</taxon>
        <taxon>Gymnolaemata</taxon>
        <taxon>Cheilostomatida</taxon>
        <taxon>Flustrina</taxon>
        <taxon>Buguloidea</taxon>
        <taxon>Bugulidae</taxon>
        <taxon>Bugula</taxon>
    </lineage>
</organism>
<dbReference type="EMBL" id="VXIV02002922">
    <property type="protein sequence ID" value="KAF6021990.1"/>
    <property type="molecule type" value="Genomic_DNA"/>
</dbReference>
<reference evidence="2" key="1">
    <citation type="submission" date="2020-06" db="EMBL/GenBank/DDBJ databases">
        <title>Draft genome of Bugula neritina, a colonial animal packing powerful symbionts and potential medicines.</title>
        <authorList>
            <person name="Rayko M."/>
        </authorList>
    </citation>
    <scope>NUCLEOTIDE SEQUENCE [LARGE SCALE GENOMIC DNA]</scope>
    <source>
        <strain evidence="2">Kwan_BN1</strain>
    </source>
</reference>
<protein>
    <submittedName>
        <fullName evidence="2">VPS13D</fullName>
    </submittedName>
</protein>
<dbReference type="GO" id="GO:0006623">
    <property type="term" value="P:protein targeting to vacuole"/>
    <property type="evidence" value="ECO:0007669"/>
    <property type="project" value="TreeGrafter"/>
</dbReference>
<dbReference type="InterPro" id="IPR056747">
    <property type="entry name" value="VPS13-like_M"/>
</dbReference>
<dbReference type="OrthoDB" id="272810at2759"/>
<name>A0A7J7J6Z0_BUGNE</name>
<proteinExistence type="predicted"/>
<comment type="caution">
    <text evidence="2">The sequence shown here is derived from an EMBL/GenBank/DDBJ whole genome shotgun (WGS) entry which is preliminary data.</text>
</comment>
<keyword evidence="3" id="KW-1185">Reference proteome</keyword>
<accession>A0A7J7J6Z0</accession>
<sequence>MRAASNGQQVPVGPGHAPRIKLNIVAGTPIVILPGSSLSTKVIVMHLGNLFVSNIFLLAGEENTLAHKNQSGGPQGCESSTASTYDPMTSSIYCTTDDTLESTLEQNASRQSQPCLLDVMSVRLSEMDIYSACRVDDRLSASSTLTQNSDIQLKGYHYKMDKNRPLKERCVLDLIIERNLDNDLSHSSPEIAIQGILSSVYCHLDVEQYTLGCQATPPYTTILSGNVWTALDMSVDLNNVTIELLYQHQTSDSPPDSLARLDFITSKLTFVSYSNQSRDVDLVSQEIRVTDTREGGLSLFKHILQPTVGEVDQTLHMEIHMRSSRAKNCVSVLFNNMRIFCVLDWLAALSRYLSNSPEKQMVKSTPRVSQTVAPSLASLALEENAEDAKLELKLNLTDTELVLVEDVSRNNSSSIILKTTAICHYQPYNESRPVICNLQKMELFSCSMCAESSTALSIIDPFDVTIELVKRESAAQDSSHLSYQLEVGVSVLCVRFSYSNLLLFQRILNSQQFNLVLSDKTSSSDQKLTQAKDDAESTSSLMAAVSSMEVNTDRLSLCLINDCADMDIPLFELHLNGKLSLQ</sequence>
<evidence type="ECO:0000259" key="1">
    <source>
        <dbReference type="Pfam" id="PF25033"/>
    </source>
</evidence>
<dbReference type="GO" id="GO:0007005">
    <property type="term" value="P:mitochondrion organization"/>
    <property type="evidence" value="ECO:0007669"/>
    <property type="project" value="TreeGrafter"/>
</dbReference>
<dbReference type="PANTHER" id="PTHR16166">
    <property type="entry name" value="VACUOLAR PROTEIN SORTING-ASSOCIATED PROTEIN VPS13"/>
    <property type="match status" value="1"/>
</dbReference>
<dbReference type="Pfam" id="PF25033">
    <property type="entry name" value="VPS13_M"/>
    <property type="match status" value="1"/>
</dbReference>
<dbReference type="GO" id="GO:0045053">
    <property type="term" value="P:protein retention in Golgi apparatus"/>
    <property type="evidence" value="ECO:0007669"/>
    <property type="project" value="TreeGrafter"/>
</dbReference>
<gene>
    <name evidence="2" type="ORF">EB796_019696</name>
</gene>
<evidence type="ECO:0000313" key="3">
    <source>
        <dbReference type="Proteomes" id="UP000593567"/>
    </source>
</evidence>
<dbReference type="Proteomes" id="UP000593567">
    <property type="component" value="Unassembled WGS sequence"/>
</dbReference>